<organism evidence="1">
    <name type="scientific">Eucalyptus grandis</name>
    <name type="common">Flooded gum</name>
    <dbReference type="NCBI Taxonomy" id="71139"/>
    <lineage>
        <taxon>Eukaryota</taxon>
        <taxon>Viridiplantae</taxon>
        <taxon>Streptophyta</taxon>
        <taxon>Embryophyta</taxon>
        <taxon>Tracheophyta</taxon>
        <taxon>Spermatophyta</taxon>
        <taxon>Magnoliopsida</taxon>
        <taxon>eudicotyledons</taxon>
        <taxon>Gunneridae</taxon>
        <taxon>Pentapetalae</taxon>
        <taxon>rosids</taxon>
        <taxon>malvids</taxon>
        <taxon>Myrtales</taxon>
        <taxon>Myrtaceae</taxon>
        <taxon>Myrtoideae</taxon>
        <taxon>Eucalypteae</taxon>
        <taxon>Eucalyptus</taxon>
    </lineage>
</organism>
<gene>
    <name evidence="1" type="ORF">EUGRSUZ_J00696</name>
</gene>
<sequence>MVTLHCFRNYLVDEGLALLILPKLHHVLAYYAQKVLPSGLELSSDGSSHLHPDFFYYDTFTLLQKEKCARKDMHVLDPYAMNQPLY</sequence>
<dbReference type="InParanoid" id="A0A059AAH7"/>
<proteinExistence type="predicted"/>
<accession>A0A059AAH7</accession>
<reference evidence="1" key="1">
    <citation type="submission" date="2013-07" db="EMBL/GenBank/DDBJ databases">
        <title>The genome of Eucalyptus grandis.</title>
        <authorList>
            <person name="Schmutz J."/>
            <person name="Hayes R."/>
            <person name="Myburg A."/>
            <person name="Tuskan G."/>
            <person name="Grattapaglia D."/>
            <person name="Rokhsar D.S."/>
        </authorList>
    </citation>
    <scope>NUCLEOTIDE SEQUENCE</scope>
    <source>
        <tissue evidence="1">Leaf extractions</tissue>
    </source>
</reference>
<dbReference type="Gramene" id="KCW51092">
    <property type="protein sequence ID" value="KCW51092"/>
    <property type="gene ID" value="EUGRSUZ_J00696"/>
</dbReference>
<protein>
    <submittedName>
        <fullName evidence="1">Uncharacterized protein</fullName>
    </submittedName>
</protein>
<evidence type="ECO:0000313" key="1">
    <source>
        <dbReference type="EMBL" id="KCW51092.1"/>
    </source>
</evidence>
<dbReference type="EMBL" id="KK198762">
    <property type="protein sequence ID" value="KCW51092.1"/>
    <property type="molecule type" value="Genomic_DNA"/>
</dbReference>
<name>A0A059AAH7_EUCGR</name>
<dbReference type="AlphaFoldDB" id="A0A059AAH7"/>